<evidence type="ECO:0000256" key="5">
    <source>
        <dbReference type="PROSITE-ProRule" id="PRU00317"/>
    </source>
</evidence>
<feature type="repeat" description="Pumilio" evidence="5">
    <location>
        <begin position="582"/>
        <end position="618"/>
    </location>
</feature>
<dbReference type="InterPro" id="IPR033712">
    <property type="entry name" value="Pumilio_RNA-bd"/>
</dbReference>
<dbReference type="InterPro" id="IPR001313">
    <property type="entry name" value="Pumilio_RNA-bd_rpt"/>
</dbReference>
<dbReference type="InterPro" id="IPR016024">
    <property type="entry name" value="ARM-type_fold"/>
</dbReference>
<dbReference type="PROSITE" id="PS50303">
    <property type="entry name" value="PUM_HD"/>
    <property type="match status" value="1"/>
</dbReference>
<dbReference type="Gene3D" id="1.25.10.10">
    <property type="entry name" value="Leucine-rich Repeat Variant"/>
    <property type="match status" value="1"/>
</dbReference>
<dbReference type="InterPro" id="IPR011989">
    <property type="entry name" value="ARM-like"/>
</dbReference>
<feature type="repeat" description="Pumilio" evidence="5">
    <location>
        <begin position="471"/>
        <end position="506"/>
    </location>
</feature>
<protein>
    <recommendedName>
        <fullName evidence="6">PUM-HD domain-containing protein</fullName>
    </recommendedName>
</protein>
<dbReference type="InterPro" id="IPR033133">
    <property type="entry name" value="PUM-HD"/>
</dbReference>
<dbReference type="AlphaFoldDB" id="A0AA38ZYS8"/>
<evidence type="ECO:0000256" key="1">
    <source>
        <dbReference type="ARBA" id="ARBA00022737"/>
    </source>
</evidence>
<gene>
    <name evidence="7" type="ORF">PVL29_007008</name>
</gene>
<evidence type="ECO:0000256" key="3">
    <source>
        <dbReference type="ARBA" id="ARBA00022884"/>
    </source>
</evidence>
<evidence type="ECO:0000256" key="4">
    <source>
        <dbReference type="ARBA" id="ARBA00058490"/>
    </source>
</evidence>
<dbReference type="GO" id="GO:0006417">
    <property type="term" value="P:regulation of translation"/>
    <property type="evidence" value="ECO:0007669"/>
    <property type="project" value="UniProtKB-KW"/>
</dbReference>
<keyword evidence="3" id="KW-0694">RNA-binding</keyword>
<feature type="domain" description="PUM-HD" evidence="6">
    <location>
        <begin position="414"/>
        <end position="752"/>
    </location>
</feature>
<keyword evidence="8" id="KW-1185">Reference proteome</keyword>
<feature type="repeat" description="Pumilio" evidence="5">
    <location>
        <begin position="689"/>
        <end position="726"/>
    </location>
</feature>
<dbReference type="SUPFAM" id="SSF48371">
    <property type="entry name" value="ARM repeat"/>
    <property type="match status" value="1"/>
</dbReference>
<name>A0AA38ZYS8_VITRO</name>
<feature type="repeat" description="Pumilio" evidence="5">
    <location>
        <begin position="435"/>
        <end position="470"/>
    </location>
</feature>
<feature type="repeat" description="Pumilio" evidence="5">
    <location>
        <begin position="653"/>
        <end position="688"/>
    </location>
</feature>
<dbReference type="PANTHER" id="PTHR12537">
    <property type="entry name" value="RNA BINDING PROTEIN PUMILIO-RELATED"/>
    <property type="match status" value="1"/>
</dbReference>
<dbReference type="GO" id="GO:0005737">
    <property type="term" value="C:cytoplasm"/>
    <property type="evidence" value="ECO:0007669"/>
    <property type="project" value="TreeGrafter"/>
</dbReference>
<dbReference type="EMBL" id="JARBHA010000006">
    <property type="protein sequence ID" value="KAJ9697682.1"/>
    <property type="molecule type" value="Genomic_DNA"/>
</dbReference>
<feature type="repeat" description="Pumilio" evidence="5">
    <location>
        <begin position="507"/>
        <end position="546"/>
    </location>
</feature>
<evidence type="ECO:0000259" key="6">
    <source>
        <dbReference type="PROSITE" id="PS50303"/>
    </source>
</evidence>
<comment type="caution">
    <text evidence="7">The sequence shown here is derived from an EMBL/GenBank/DDBJ whole genome shotgun (WGS) entry which is preliminary data.</text>
</comment>
<keyword evidence="2" id="KW-0810">Translation regulation</keyword>
<dbReference type="Pfam" id="PF00806">
    <property type="entry name" value="PUF"/>
    <property type="match status" value="8"/>
</dbReference>
<accession>A0AA38ZYS8</accession>
<sequence length="752" mass="84882">MEGRTELDEIEKLLGEIPNATSGNQHFEEFGQCNSDLKRQSLGGSFPIEPSIPVCVNFPKRSLNEKFQNNGSLDEGKLSVNKSIESEEPSLPDDQLWISAFAELSFKDGVRMEAVCSPLVNYKALPNQTILFQGQCPNSLKRTSSNLDPQVMVVPSSQSPNPPSSGFNNFDVKNNSQESSNLLKLNVPELKNQQFGNYPPIENFSNTEPLPHGVRGFPFFSNVPVPGAGFPAYLHPQQLGQHKFDWMHVEKEHYHKLHQQYRYQVQNMGRGAQHPIQANGNVTTRLVSQEMRQPYFETPHQLEKSHQESFWNKYRIAKGLNESNPGLSSTDFNAIHVLDKVGKMTIPEKILTRSNGLNSLRTIKFGSIRENEAGTHVNQNGRVIPNGHFRHRLSSPTAGHLQLDSLCTWSLSTDTAHLKTNILRPQPQKYNSVDEVVGRIYHMSKDQNGCRFLQRKFTDGAPEDVQKIFLEIIDHIVELMTDPFGNYLVQKLLEVCTEDQQMQILHAITRRAGDLVRISCNMHGTRAVQKVIETLRTSEQFSMVVSSLKPGIVTLIKDMNGNHVAQCCLQNLMPEYREFLFEAAITNCVELATDRHGCCVLQKCLGHSAGEQRDRIIYEITSNALILSQDPFGNYVVQYVFEFPWAIVDVLDQLEGNYGDLSLQKYSSNVVEKCLQHAGDEHRHCIIQELINNPRIDQIMQDPYGNYVIQAALNNSKGAIHAALIEVIRSRVHVLRTSPYGKKVLSCTSLKK</sequence>
<proteinExistence type="predicted"/>
<reference evidence="7 8" key="1">
    <citation type="journal article" date="2023" name="BMC Biotechnol.">
        <title>Vitis rotundifolia cv Carlos genome sequencing.</title>
        <authorList>
            <person name="Huff M."/>
            <person name="Hulse-Kemp A."/>
            <person name="Scheffler B."/>
            <person name="Youngblood R."/>
            <person name="Simpson S."/>
            <person name="Babiker E."/>
            <person name="Staton M."/>
        </authorList>
    </citation>
    <scope>NUCLEOTIDE SEQUENCE [LARGE SCALE GENOMIC DNA]</scope>
    <source>
        <tissue evidence="7">Leaf</tissue>
    </source>
</reference>
<dbReference type="GO" id="GO:0003729">
    <property type="term" value="F:mRNA binding"/>
    <property type="evidence" value="ECO:0007669"/>
    <property type="project" value="TreeGrafter"/>
</dbReference>
<evidence type="ECO:0000256" key="2">
    <source>
        <dbReference type="ARBA" id="ARBA00022845"/>
    </source>
</evidence>
<feature type="repeat" description="Pumilio" evidence="5">
    <location>
        <begin position="619"/>
        <end position="642"/>
    </location>
</feature>
<evidence type="ECO:0000313" key="8">
    <source>
        <dbReference type="Proteomes" id="UP001168098"/>
    </source>
</evidence>
<dbReference type="SMART" id="SM00025">
    <property type="entry name" value="Pumilio"/>
    <property type="match status" value="8"/>
</dbReference>
<dbReference type="PANTHER" id="PTHR12537:SF147">
    <property type="entry name" value="PUMILIO HOMOLOG 12"/>
    <property type="match status" value="1"/>
</dbReference>
<organism evidence="7 8">
    <name type="scientific">Vitis rotundifolia</name>
    <name type="common">Muscadine grape</name>
    <dbReference type="NCBI Taxonomy" id="103349"/>
    <lineage>
        <taxon>Eukaryota</taxon>
        <taxon>Viridiplantae</taxon>
        <taxon>Streptophyta</taxon>
        <taxon>Embryophyta</taxon>
        <taxon>Tracheophyta</taxon>
        <taxon>Spermatophyta</taxon>
        <taxon>Magnoliopsida</taxon>
        <taxon>eudicotyledons</taxon>
        <taxon>Gunneridae</taxon>
        <taxon>Pentapetalae</taxon>
        <taxon>rosids</taxon>
        <taxon>Vitales</taxon>
        <taxon>Vitaceae</taxon>
        <taxon>Viteae</taxon>
        <taxon>Vitis</taxon>
    </lineage>
</organism>
<dbReference type="CDD" id="cd07920">
    <property type="entry name" value="Pumilio"/>
    <property type="match status" value="1"/>
</dbReference>
<evidence type="ECO:0000313" key="7">
    <source>
        <dbReference type="EMBL" id="KAJ9697682.1"/>
    </source>
</evidence>
<comment type="function">
    <text evidence="4">Sequence-specific RNA-binding protein that regulates translation and mRNA stability by binding the 3'-UTR of target mRNAs.</text>
</comment>
<keyword evidence="1" id="KW-0677">Repeat</keyword>
<dbReference type="PROSITE" id="PS50302">
    <property type="entry name" value="PUM"/>
    <property type="match status" value="7"/>
</dbReference>
<dbReference type="FunFam" id="1.25.10.10:FF:000237">
    <property type="entry name" value="Pumilio homolog 9"/>
    <property type="match status" value="1"/>
</dbReference>
<dbReference type="Proteomes" id="UP001168098">
    <property type="component" value="Unassembled WGS sequence"/>
</dbReference>